<accession>A0A1G8NDB2</accession>
<feature type="transmembrane region" description="Helical" evidence="1">
    <location>
        <begin position="290"/>
        <end position="308"/>
    </location>
</feature>
<evidence type="ECO:0000313" key="3">
    <source>
        <dbReference type="Proteomes" id="UP000183263"/>
    </source>
</evidence>
<keyword evidence="1" id="KW-0472">Membrane</keyword>
<feature type="transmembrane region" description="Helical" evidence="1">
    <location>
        <begin position="315"/>
        <end position="333"/>
    </location>
</feature>
<feature type="transmembrane region" description="Helical" evidence="1">
    <location>
        <begin position="364"/>
        <end position="383"/>
    </location>
</feature>
<feature type="transmembrane region" description="Helical" evidence="1">
    <location>
        <begin position="339"/>
        <end position="359"/>
    </location>
</feature>
<gene>
    <name evidence="2" type="ORF">SAMN05444695_11115</name>
</gene>
<protein>
    <submittedName>
        <fullName evidence="2">Uncharacterized protein</fullName>
    </submittedName>
</protein>
<evidence type="ECO:0000313" key="2">
    <source>
        <dbReference type="EMBL" id="SDI77510.1"/>
    </source>
</evidence>
<feature type="transmembrane region" description="Helical" evidence="1">
    <location>
        <begin position="413"/>
        <end position="434"/>
    </location>
</feature>
<dbReference type="RefSeq" id="WP_072739007.1">
    <property type="nucleotide sequence ID" value="NZ_CP048813.1"/>
</dbReference>
<sequence length="458" mass="46767">MDLRPAVTSLAALASGGLAAFVLTNPRTHAWAIAASEREIERWVDSQPIGVAAGVVAVPVVVGLLQQAGSRRLAWILAAVAAAILCGATYAVPHVAGVDALIAVHFVKTLAAGVLLGAAVAALWGTPSRLVLALGVLTGFATASSGRFAPSPESAGLLQMTTSAAGEPPWWLLIAAVVTCLAAVAAAPAGLRIERSTTGVIVTAVIVAFAAAVGHRALTWWIDRNALASDVTLWIAVLVSLALVCAGALLAAARLGVGEGRLILASTGVAAVAALLFQDLRHPLAEVPRGAVLTVTGLSVAAGLAIAGRWRRPEWGLLLIALIPLAAAIWPEFGTGGPLLLVRLAVFGVGAGLAVGAALPTAPVAAAVGLGLPFVSFVFPTVASATRTMAGPETILGISWEDGETIPRFESSWGTHMCAVALLLVVLFCAYYVTRRGVDGRERRSVDETQGPQTPEDQ</sequence>
<name>A0A1G8NDB2_9NOCA</name>
<keyword evidence="1" id="KW-1133">Transmembrane helix</keyword>
<dbReference type="EMBL" id="FNDN01000011">
    <property type="protein sequence ID" value="SDI77510.1"/>
    <property type="molecule type" value="Genomic_DNA"/>
</dbReference>
<feature type="transmembrane region" description="Helical" evidence="1">
    <location>
        <begin position="170"/>
        <end position="191"/>
    </location>
</feature>
<reference evidence="2 3" key="1">
    <citation type="submission" date="2016-10" db="EMBL/GenBank/DDBJ databases">
        <authorList>
            <person name="de Groot N.N."/>
        </authorList>
    </citation>
    <scope>NUCLEOTIDE SEQUENCE [LARGE SCALE GENOMIC DNA]</scope>
    <source>
        <strain evidence="2 3">DSM 44892</strain>
    </source>
</reference>
<dbReference type="OrthoDB" id="4466349at2"/>
<feature type="transmembrane region" description="Helical" evidence="1">
    <location>
        <begin position="198"/>
        <end position="221"/>
    </location>
</feature>
<feature type="transmembrane region" description="Helical" evidence="1">
    <location>
        <begin position="102"/>
        <end position="123"/>
    </location>
</feature>
<feature type="transmembrane region" description="Helical" evidence="1">
    <location>
        <begin position="233"/>
        <end position="253"/>
    </location>
</feature>
<feature type="transmembrane region" description="Helical" evidence="1">
    <location>
        <begin position="48"/>
        <end position="66"/>
    </location>
</feature>
<organism evidence="2 3">
    <name type="scientific">Rhodococcus triatomae</name>
    <dbReference type="NCBI Taxonomy" id="300028"/>
    <lineage>
        <taxon>Bacteria</taxon>
        <taxon>Bacillati</taxon>
        <taxon>Actinomycetota</taxon>
        <taxon>Actinomycetes</taxon>
        <taxon>Mycobacteriales</taxon>
        <taxon>Nocardiaceae</taxon>
        <taxon>Rhodococcus</taxon>
    </lineage>
</organism>
<evidence type="ECO:0000256" key="1">
    <source>
        <dbReference type="SAM" id="Phobius"/>
    </source>
</evidence>
<keyword evidence="3" id="KW-1185">Reference proteome</keyword>
<dbReference type="Proteomes" id="UP000183263">
    <property type="component" value="Unassembled WGS sequence"/>
</dbReference>
<feature type="transmembrane region" description="Helical" evidence="1">
    <location>
        <begin position="130"/>
        <end position="150"/>
    </location>
</feature>
<keyword evidence="1" id="KW-0812">Transmembrane</keyword>
<feature type="transmembrane region" description="Helical" evidence="1">
    <location>
        <begin position="260"/>
        <end position="278"/>
    </location>
</feature>
<feature type="transmembrane region" description="Helical" evidence="1">
    <location>
        <begin position="73"/>
        <end position="96"/>
    </location>
</feature>
<dbReference type="AlphaFoldDB" id="A0A1G8NDB2"/>
<proteinExistence type="predicted"/>